<accession>A0A8I1MUP7</accession>
<reference evidence="1" key="1">
    <citation type="submission" date="2021-02" db="EMBL/GenBank/DDBJ databases">
        <title>Thiocyanate and organic carbon inputs drive convergent selection for specific autotrophic Afipia and Thiobacillus strains within complex microbiomes.</title>
        <authorList>
            <person name="Huddy R.J."/>
            <person name="Sachdeva R."/>
            <person name="Kadzinga F."/>
            <person name="Kantor R.S."/>
            <person name="Harrison S.T.L."/>
            <person name="Banfield J.F."/>
        </authorList>
    </citation>
    <scope>NUCLEOTIDE SEQUENCE</scope>
    <source>
        <strain evidence="1">SCN18_13_7_16_R3_B_64_19</strain>
    </source>
</reference>
<name>A0A8I1MUP7_THIA3</name>
<evidence type="ECO:0000313" key="2">
    <source>
        <dbReference type="Proteomes" id="UP000664800"/>
    </source>
</evidence>
<dbReference type="EMBL" id="JAFKMR010000011">
    <property type="protein sequence ID" value="MBN8743277.1"/>
    <property type="molecule type" value="Genomic_DNA"/>
</dbReference>
<organism evidence="1 2">
    <name type="scientific">Thiomonas arsenitoxydans (strain DSM 22701 / CIP 110005 / 3As)</name>
    <dbReference type="NCBI Taxonomy" id="426114"/>
    <lineage>
        <taxon>Bacteria</taxon>
        <taxon>Pseudomonadati</taxon>
        <taxon>Pseudomonadota</taxon>
        <taxon>Betaproteobacteria</taxon>
        <taxon>Burkholderiales</taxon>
        <taxon>Thiomonas</taxon>
    </lineage>
</organism>
<dbReference type="Proteomes" id="UP000664800">
    <property type="component" value="Unassembled WGS sequence"/>
</dbReference>
<dbReference type="AlphaFoldDB" id="A0A8I1MUP7"/>
<dbReference type="Gene3D" id="2.30.30.830">
    <property type="match status" value="1"/>
</dbReference>
<proteinExistence type="predicted"/>
<evidence type="ECO:0000313" key="1">
    <source>
        <dbReference type="EMBL" id="MBN8743277.1"/>
    </source>
</evidence>
<gene>
    <name evidence="1" type="ORF">J0I24_03120</name>
</gene>
<dbReference type="RefSeq" id="WP_276727839.1">
    <property type="nucleotide sequence ID" value="NZ_JAFKMR010000011.1"/>
</dbReference>
<dbReference type="InterPro" id="IPR007446">
    <property type="entry name" value="PilP"/>
</dbReference>
<dbReference type="PROSITE" id="PS51257">
    <property type="entry name" value="PROKAR_LIPOPROTEIN"/>
    <property type="match status" value="1"/>
</dbReference>
<comment type="caution">
    <text evidence="1">The sequence shown here is derived from an EMBL/GenBank/DDBJ whole genome shotgun (WGS) entry which is preliminary data.</text>
</comment>
<protein>
    <submittedName>
        <fullName evidence="1">Pilus assembly protein PilP</fullName>
    </submittedName>
</protein>
<dbReference type="PIRSF" id="PIRSF016481">
    <property type="entry name" value="Pilus_assembly_PilP"/>
    <property type="match status" value="1"/>
</dbReference>
<sequence>MSLHRVSPYQHFQRFRLPLISAALLSAALLSGCGQQHEDLREWMAQQRASMHPRIKPIEPPKPFIPAVYDPTIGTDPFSSTKLEVGVRQEVQQLNPLLQAELARPKQPLEAYSLDQIQMVGSVKIKGQQYALLKAGNLLYRAHVGEYAGQHFGKIIKITDSQVDLRELVQDATGDWVEHPATLQLQESTQ</sequence>
<dbReference type="Pfam" id="PF04351">
    <property type="entry name" value="PilP"/>
    <property type="match status" value="1"/>
</dbReference>